<protein>
    <submittedName>
        <fullName evidence="2">Uncharacterized protein</fullName>
    </submittedName>
</protein>
<keyword evidence="3" id="KW-1185">Reference proteome</keyword>
<accession>W7T2W2</accession>
<sequence>MAPDRAIVRYGRPTRHARRNDGHESKLGQPGCRNSGLSRRARVQAFPPRMLPARRLQQDQDRSGAV</sequence>
<comment type="caution">
    <text evidence="2">The sequence shown here is derived from an EMBL/GenBank/DDBJ whole genome shotgun (WGS) entry which is preliminary data.</text>
</comment>
<evidence type="ECO:0000313" key="3">
    <source>
        <dbReference type="Proteomes" id="UP000019335"/>
    </source>
</evidence>
<organism evidence="2 3">
    <name type="scientific">Nannochloropsis gaditana</name>
    <dbReference type="NCBI Taxonomy" id="72520"/>
    <lineage>
        <taxon>Eukaryota</taxon>
        <taxon>Sar</taxon>
        <taxon>Stramenopiles</taxon>
        <taxon>Ochrophyta</taxon>
        <taxon>Eustigmatophyceae</taxon>
        <taxon>Eustigmatales</taxon>
        <taxon>Monodopsidaceae</taxon>
        <taxon>Nannochloropsis</taxon>
    </lineage>
</organism>
<feature type="region of interest" description="Disordered" evidence="1">
    <location>
        <begin position="11"/>
        <end position="66"/>
    </location>
</feature>
<reference evidence="2 3" key="1">
    <citation type="journal article" date="2014" name="Mol. Plant">
        <title>Chromosome Scale Genome Assembly and Transcriptome Profiling of Nannochloropsis gaditana in Nitrogen Depletion.</title>
        <authorList>
            <person name="Corteggiani Carpinelli E."/>
            <person name="Telatin A."/>
            <person name="Vitulo N."/>
            <person name="Forcato C."/>
            <person name="D'Angelo M."/>
            <person name="Schiavon R."/>
            <person name="Vezzi A."/>
            <person name="Giacometti G.M."/>
            <person name="Morosinotto T."/>
            <person name="Valle G."/>
        </authorList>
    </citation>
    <scope>NUCLEOTIDE SEQUENCE [LARGE SCALE GENOMIC DNA]</scope>
    <source>
        <strain evidence="2 3">B-31</strain>
    </source>
</reference>
<proteinExistence type="predicted"/>
<dbReference type="EMBL" id="AZIL01002471">
    <property type="protein sequence ID" value="EWM21410.1"/>
    <property type="molecule type" value="Genomic_DNA"/>
</dbReference>
<name>W7T2W2_9STRA</name>
<dbReference type="AlphaFoldDB" id="W7T2W2"/>
<gene>
    <name evidence="2" type="ORF">Naga_100466g1</name>
</gene>
<dbReference type="Proteomes" id="UP000019335">
    <property type="component" value="Unassembled WGS sequence"/>
</dbReference>
<feature type="compositionally biased region" description="Basic and acidic residues" evidence="1">
    <location>
        <begin position="56"/>
        <end position="66"/>
    </location>
</feature>
<evidence type="ECO:0000256" key="1">
    <source>
        <dbReference type="SAM" id="MobiDB-lite"/>
    </source>
</evidence>
<evidence type="ECO:0000313" key="2">
    <source>
        <dbReference type="EMBL" id="EWM21410.1"/>
    </source>
</evidence>